<evidence type="ECO:0000313" key="2">
    <source>
        <dbReference type="Proteomes" id="UP001168098"/>
    </source>
</evidence>
<evidence type="ECO:0000313" key="1">
    <source>
        <dbReference type="EMBL" id="KAJ9690361.1"/>
    </source>
</evidence>
<proteinExistence type="predicted"/>
<comment type="caution">
    <text evidence="1">The sequence shown here is derived from an EMBL/GenBank/DDBJ whole genome shotgun (WGS) entry which is preliminary data.</text>
</comment>
<keyword evidence="2" id="KW-1185">Reference proteome</keyword>
<accession>A0AA38ZJS0</accession>
<gene>
    <name evidence="1" type="ORF">PVL29_012818</name>
</gene>
<dbReference type="AlphaFoldDB" id="A0AA38ZJS0"/>
<dbReference type="EMBL" id="JARBHA010000010">
    <property type="protein sequence ID" value="KAJ9690361.1"/>
    <property type="molecule type" value="Genomic_DNA"/>
</dbReference>
<sequence length="130" mass="14096">MSEGCSMSPKPPGFPWSPPVLLFHVSLSARSCHVAFSWRRPHLSVKPIKPQTLKDFQAPPHTLPPSCLPPTTSHPHVVSPQTTPLALDGLDLSLSPIPAAPSDPVNVPRVKHHLHPLLAPSLHVRLRVGL</sequence>
<name>A0AA38ZJS0_VITRO</name>
<protein>
    <submittedName>
        <fullName evidence="1">Uncharacterized protein</fullName>
    </submittedName>
</protein>
<reference evidence="1 2" key="1">
    <citation type="journal article" date="2023" name="BMC Biotechnol.">
        <title>Vitis rotundifolia cv Carlos genome sequencing.</title>
        <authorList>
            <person name="Huff M."/>
            <person name="Hulse-Kemp A."/>
            <person name="Scheffler B."/>
            <person name="Youngblood R."/>
            <person name="Simpson S."/>
            <person name="Babiker E."/>
            <person name="Staton M."/>
        </authorList>
    </citation>
    <scope>NUCLEOTIDE SEQUENCE [LARGE SCALE GENOMIC DNA]</scope>
    <source>
        <tissue evidence="1">Leaf</tissue>
    </source>
</reference>
<dbReference type="Proteomes" id="UP001168098">
    <property type="component" value="Unassembled WGS sequence"/>
</dbReference>
<organism evidence="1 2">
    <name type="scientific">Vitis rotundifolia</name>
    <name type="common">Muscadine grape</name>
    <dbReference type="NCBI Taxonomy" id="103349"/>
    <lineage>
        <taxon>Eukaryota</taxon>
        <taxon>Viridiplantae</taxon>
        <taxon>Streptophyta</taxon>
        <taxon>Embryophyta</taxon>
        <taxon>Tracheophyta</taxon>
        <taxon>Spermatophyta</taxon>
        <taxon>Magnoliopsida</taxon>
        <taxon>eudicotyledons</taxon>
        <taxon>Gunneridae</taxon>
        <taxon>Pentapetalae</taxon>
        <taxon>rosids</taxon>
        <taxon>Vitales</taxon>
        <taxon>Vitaceae</taxon>
        <taxon>Viteae</taxon>
        <taxon>Vitis</taxon>
    </lineage>
</organism>